<dbReference type="AlphaFoldDB" id="A0A0G4HSY0"/>
<reference evidence="1" key="1">
    <citation type="submission" date="2014-11" db="EMBL/GenBank/DDBJ databases">
        <authorList>
            <person name="Otto D Thomas"/>
            <person name="Naeem Raeece"/>
        </authorList>
    </citation>
    <scope>NUCLEOTIDE SEQUENCE</scope>
</reference>
<dbReference type="EMBL" id="CDMZ01003740">
    <property type="protein sequence ID" value="CEM47409.1"/>
    <property type="molecule type" value="Genomic_DNA"/>
</dbReference>
<organism evidence="1">
    <name type="scientific">Chromera velia CCMP2878</name>
    <dbReference type="NCBI Taxonomy" id="1169474"/>
    <lineage>
        <taxon>Eukaryota</taxon>
        <taxon>Sar</taxon>
        <taxon>Alveolata</taxon>
        <taxon>Colpodellida</taxon>
        <taxon>Chromeraceae</taxon>
        <taxon>Chromera</taxon>
    </lineage>
</organism>
<protein>
    <submittedName>
        <fullName evidence="1">Uncharacterized protein</fullName>
    </submittedName>
</protein>
<dbReference type="VEuPathDB" id="CryptoDB:Cvel_8326"/>
<proteinExistence type="predicted"/>
<accession>A0A0G4HSY0</accession>
<gene>
    <name evidence="1" type="ORF">Cvel_8326</name>
</gene>
<sequence length="87" mass="10038">MRTYSLPCRAANQWPRRQSLTTTEEAVAAESRVAPRSFCRVVKEGLETFWRWDSLPCTRRHEDGRMVEGQLVEAMTKQRPEDGKAAN</sequence>
<evidence type="ECO:0000313" key="1">
    <source>
        <dbReference type="EMBL" id="CEM47409.1"/>
    </source>
</evidence>
<name>A0A0G4HSY0_9ALVE</name>